<name>A0A9N9E1G5_9GLOM</name>
<dbReference type="AlphaFoldDB" id="A0A9N9E1G5"/>
<dbReference type="SUPFAM" id="SSF111352">
    <property type="entry name" value="Ammonium transporter"/>
    <property type="match status" value="1"/>
</dbReference>
<dbReference type="OrthoDB" id="534912at2759"/>
<reference evidence="1" key="1">
    <citation type="submission" date="2021-06" db="EMBL/GenBank/DDBJ databases">
        <authorList>
            <person name="Kallberg Y."/>
            <person name="Tangrot J."/>
            <person name="Rosling A."/>
        </authorList>
    </citation>
    <scope>NUCLEOTIDE SEQUENCE</scope>
    <source>
        <strain evidence="1">CL551</strain>
    </source>
</reference>
<accession>A0A9N9E1G5</accession>
<proteinExistence type="predicted"/>
<comment type="caution">
    <text evidence="1">The sequence shown here is derived from an EMBL/GenBank/DDBJ whole genome shotgun (WGS) entry which is preliminary data.</text>
</comment>
<dbReference type="EMBL" id="CAJVPV010010918">
    <property type="protein sequence ID" value="CAG8656041.1"/>
    <property type="molecule type" value="Genomic_DNA"/>
</dbReference>
<protein>
    <submittedName>
        <fullName evidence="1">6841_t:CDS:1</fullName>
    </submittedName>
</protein>
<dbReference type="Proteomes" id="UP000789342">
    <property type="component" value="Unassembled WGS sequence"/>
</dbReference>
<gene>
    <name evidence="1" type="ORF">AMORRO_LOCUS10192</name>
</gene>
<evidence type="ECO:0000313" key="1">
    <source>
        <dbReference type="EMBL" id="CAG8656041.1"/>
    </source>
</evidence>
<evidence type="ECO:0000313" key="2">
    <source>
        <dbReference type="Proteomes" id="UP000789342"/>
    </source>
</evidence>
<organism evidence="1 2">
    <name type="scientific">Acaulospora morrowiae</name>
    <dbReference type="NCBI Taxonomy" id="94023"/>
    <lineage>
        <taxon>Eukaryota</taxon>
        <taxon>Fungi</taxon>
        <taxon>Fungi incertae sedis</taxon>
        <taxon>Mucoromycota</taxon>
        <taxon>Glomeromycotina</taxon>
        <taxon>Glomeromycetes</taxon>
        <taxon>Diversisporales</taxon>
        <taxon>Acaulosporaceae</taxon>
        <taxon>Acaulospora</taxon>
    </lineage>
</organism>
<keyword evidence="2" id="KW-1185">Reference proteome</keyword>
<sequence length="80" mass="8494">MHIIRGYDLTSGAAALVYCIVVRKLHGDEVDEFKPHNVVNTVIGKKWPALGFCSDAVAGLMAITPCWCPASVVIGLLGAI</sequence>